<organism evidence="1 2">
    <name type="scientific">Candidatus Corynebacterium faecigallinarum</name>
    <dbReference type="NCBI Taxonomy" id="2838528"/>
    <lineage>
        <taxon>Bacteria</taxon>
        <taxon>Bacillati</taxon>
        <taxon>Actinomycetota</taxon>
        <taxon>Actinomycetes</taxon>
        <taxon>Mycobacteriales</taxon>
        <taxon>Corynebacteriaceae</taxon>
        <taxon>Corynebacterium</taxon>
    </lineage>
</organism>
<dbReference type="InterPro" id="IPR012338">
    <property type="entry name" value="Beta-lactam/transpept-like"/>
</dbReference>
<gene>
    <name evidence="1" type="ORF">H9751_00405</name>
</gene>
<dbReference type="AlphaFoldDB" id="A0A9D2QCP7"/>
<reference evidence="1" key="1">
    <citation type="journal article" date="2021" name="PeerJ">
        <title>Extensive microbial diversity within the chicken gut microbiome revealed by metagenomics and culture.</title>
        <authorList>
            <person name="Gilroy R."/>
            <person name="Ravi A."/>
            <person name="Getino M."/>
            <person name="Pursley I."/>
            <person name="Horton D.L."/>
            <person name="Alikhan N.F."/>
            <person name="Baker D."/>
            <person name="Gharbi K."/>
            <person name="Hall N."/>
            <person name="Watson M."/>
            <person name="Adriaenssens E.M."/>
            <person name="Foster-Nyarko E."/>
            <person name="Jarju S."/>
            <person name="Secka A."/>
            <person name="Antonio M."/>
            <person name="Oren A."/>
            <person name="Chaudhuri R.R."/>
            <person name="La Ragione R."/>
            <person name="Hildebrand F."/>
            <person name="Pallen M.J."/>
        </authorList>
    </citation>
    <scope>NUCLEOTIDE SEQUENCE</scope>
    <source>
        <strain evidence="1">ChiHjej13B12-4958</strain>
    </source>
</reference>
<evidence type="ECO:0000313" key="2">
    <source>
        <dbReference type="Proteomes" id="UP000823858"/>
    </source>
</evidence>
<dbReference type="SUPFAM" id="SSF56601">
    <property type="entry name" value="beta-lactamase/transpeptidase-like"/>
    <property type="match status" value="1"/>
</dbReference>
<reference evidence="1" key="2">
    <citation type="submission" date="2021-04" db="EMBL/GenBank/DDBJ databases">
        <authorList>
            <person name="Gilroy R."/>
        </authorList>
    </citation>
    <scope>NUCLEOTIDE SEQUENCE</scope>
    <source>
        <strain evidence="1">ChiHjej13B12-4958</strain>
    </source>
</reference>
<protein>
    <submittedName>
        <fullName evidence="1">Uncharacterized protein</fullName>
    </submittedName>
</protein>
<name>A0A9D2QCP7_9CORY</name>
<dbReference type="Gene3D" id="3.40.710.10">
    <property type="entry name" value="DD-peptidase/beta-lactamase superfamily"/>
    <property type="match status" value="1"/>
</dbReference>
<proteinExistence type="predicted"/>
<sequence>MELPAELGEFSVALLDDGTLHTGGTLGDGGDLTDAAWSTSKVPLAIAALRQAEADGDPAALEQVTASIRQAIGVSDNGAADALWASLGEPATAAQKVEAVLADAGVSTDVPAERPRGEFSAYGQTRWSVSDQARFAGQLGCLSSAGPVVEAMGQVDPGQSYGIGRVDGAWFKGGWGPGADGRYLVRQFGLVPGDDGTSVPVAVAVIAPDGSYESAQGALDDVVEALRDRIDAATGVTSPGEQADC</sequence>
<evidence type="ECO:0000313" key="1">
    <source>
        <dbReference type="EMBL" id="HJC84021.1"/>
    </source>
</evidence>
<accession>A0A9D2QCP7</accession>
<dbReference type="EMBL" id="DWVP01000001">
    <property type="protein sequence ID" value="HJC84021.1"/>
    <property type="molecule type" value="Genomic_DNA"/>
</dbReference>
<dbReference type="Proteomes" id="UP000823858">
    <property type="component" value="Unassembled WGS sequence"/>
</dbReference>
<comment type="caution">
    <text evidence="1">The sequence shown here is derived from an EMBL/GenBank/DDBJ whole genome shotgun (WGS) entry which is preliminary data.</text>
</comment>